<accession>A0ABT1I2I2</accession>
<dbReference type="Proteomes" id="UP001205311">
    <property type="component" value="Unassembled WGS sequence"/>
</dbReference>
<keyword evidence="2" id="KW-1185">Reference proteome</keyword>
<protein>
    <recommendedName>
        <fullName evidence="3">Secreted protein</fullName>
    </recommendedName>
</protein>
<comment type="caution">
    <text evidence="1">The sequence shown here is derived from an EMBL/GenBank/DDBJ whole genome shotgun (WGS) entry which is preliminary data.</text>
</comment>
<gene>
    <name evidence="1" type="ORF">LX15_005653</name>
</gene>
<name>A0ABT1I2I2_STRSD</name>
<proteinExistence type="predicted"/>
<reference evidence="1 2" key="1">
    <citation type="submission" date="2022-06" db="EMBL/GenBank/DDBJ databases">
        <title>Genomic Encyclopedia of Archaeal and Bacterial Type Strains, Phase II (KMG-II): from individual species to whole genera.</title>
        <authorList>
            <person name="Goeker M."/>
        </authorList>
    </citation>
    <scope>NUCLEOTIDE SEQUENCE [LARGE SCALE GENOMIC DNA]</scope>
    <source>
        <strain evidence="1 2">DSM 40477</strain>
    </source>
</reference>
<evidence type="ECO:0000313" key="2">
    <source>
        <dbReference type="Proteomes" id="UP001205311"/>
    </source>
</evidence>
<evidence type="ECO:0008006" key="3">
    <source>
        <dbReference type="Google" id="ProtNLM"/>
    </source>
</evidence>
<sequence length="163" mass="17059">MAALAALAVPTTPTHAAARHGCTGTIHLFYTGGLNDTERPVGVTGDGTFVCPVEADPHRRGRISLSNDGLPALLSCSTGRTALAGRLTWSDNTETVFRADESEMRDVSGVRLLTLKGTVTGGDFTGYQVEAGFPLSREEDASTCATPEGLARHSGPFLIVISN</sequence>
<evidence type="ECO:0000313" key="1">
    <source>
        <dbReference type="EMBL" id="MCP2261926.1"/>
    </source>
</evidence>
<dbReference type="EMBL" id="JAMTCP010000052">
    <property type="protein sequence ID" value="MCP2261926.1"/>
    <property type="molecule type" value="Genomic_DNA"/>
</dbReference>
<organism evidence="1 2">
    <name type="scientific">Streptoalloteichus tenebrarius (strain ATCC 17920 / DSM 40477 / JCM 4838 / CBS 697.72 / NBRC 16177 / NCIMB 11028 / NRRL B-12390 / A12253. 1 / ISP 5477)</name>
    <name type="common">Streptomyces tenebrarius</name>
    <dbReference type="NCBI Taxonomy" id="1933"/>
    <lineage>
        <taxon>Bacteria</taxon>
        <taxon>Bacillati</taxon>
        <taxon>Actinomycetota</taxon>
        <taxon>Actinomycetes</taxon>
        <taxon>Pseudonocardiales</taxon>
        <taxon>Pseudonocardiaceae</taxon>
        <taxon>Streptoalloteichus</taxon>
    </lineage>
</organism>